<gene>
    <name evidence="2" type="ORF">FOZ76_15180</name>
</gene>
<evidence type="ECO:0000256" key="1">
    <source>
        <dbReference type="SAM" id="MobiDB-lite"/>
    </source>
</evidence>
<feature type="region of interest" description="Disordered" evidence="1">
    <location>
        <begin position="1"/>
        <end position="40"/>
    </location>
</feature>
<evidence type="ECO:0000313" key="2">
    <source>
        <dbReference type="EMBL" id="TSH92750.1"/>
    </source>
</evidence>
<comment type="caution">
    <text evidence="2">The sequence shown here is derived from an EMBL/GenBank/DDBJ whole genome shotgun (WGS) entry which is preliminary data.</text>
</comment>
<keyword evidence="3" id="KW-1185">Reference proteome</keyword>
<organism evidence="2 3">
    <name type="scientific">Verticiella sediminum</name>
    <dbReference type="NCBI Taxonomy" id="1247510"/>
    <lineage>
        <taxon>Bacteria</taxon>
        <taxon>Pseudomonadati</taxon>
        <taxon>Pseudomonadota</taxon>
        <taxon>Betaproteobacteria</taxon>
        <taxon>Burkholderiales</taxon>
        <taxon>Alcaligenaceae</taxon>
        <taxon>Verticiella</taxon>
    </lineage>
</organism>
<name>A0A556AIQ2_9BURK</name>
<proteinExistence type="predicted"/>
<dbReference type="Proteomes" id="UP000318405">
    <property type="component" value="Unassembled WGS sequence"/>
</dbReference>
<sequence>MVHQSDPDIRASRIVRSNGHGFLGRKGRGKAAATGSNPMSHDRAQTILIWQSARSSSIKGRHLSEGNAKGRRAFAIAKEGFAQSRLPAEAGRYKFMPGNGK</sequence>
<dbReference type="AlphaFoldDB" id="A0A556AIQ2"/>
<accession>A0A556AIQ2</accession>
<evidence type="ECO:0000313" key="3">
    <source>
        <dbReference type="Proteomes" id="UP000318405"/>
    </source>
</evidence>
<dbReference type="RefSeq" id="WP_143949116.1">
    <property type="nucleotide sequence ID" value="NZ_BAABMB010000001.1"/>
</dbReference>
<feature type="compositionally biased region" description="Basic and acidic residues" evidence="1">
    <location>
        <begin position="1"/>
        <end position="11"/>
    </location>
</feature>
<protein>
    <submittedName>
        <fullName evidence="2">Uncharacterized protein</fullName>
    </submittedName>
</protein>
<reference evidence="2 3" key="1">
    <citation type="submission" date="2019-07" db="EMBL/GenBank/DDBJ databases">
        <title>Qingshengfaniella alkalisoli gen. nov., sp. nov., isolated from saline soil.</title>
        <authorList>
            <person name="Xu L."/>
            <person name="Huang X.-X."/>
            <person name="Sun J.-Q."/>
        </authorList>
    </citation>
    <scope>NUCLEOTIDE SEQUENCE [LARGE SCALE GENOMIC DNA]</scope>
    <source>
        <strain evidence="2 3">DSM 27279</strain>
    </source>
</reference>
<dbReference type="EMBL" id="VLTJ01000029">
    <property type="protein sequence ID" value="TSH92750.1"/>
    <property type="molecule type" value="Genomic_DNA"/>
</dbReference>